<accession>A0A1M7I025</accession>
<dbReference type="EMBL" id="BJXU01000070">
    <property type="protein sequence ID" value="GEN23963.1"/>
    <property type="molecule type" value="Genomic_DNA"/>
</dbReference>
<dbReference type="AlphaFoldDB" id="A0A1M7I025"/>
<keyword evidence="4" id="KW-1185">Reference proteome</keyword>
<evidence type="ECO:0000313" key="2">
    <source>
        <dbReference type="EMBL" id="SHM34008.1"/>
    </source>
</evidence>
<evidence type="ECO:0000313" key="3">
    <source>
        <dbReference type="Proteomes" id="UP000184123"/>
    </source>
</evidence>
<evidence type="ECO:0000313" key="4">
    <source>
        <dbReference type="Proteomes" id="UP000321726"/>
    </source>
</evidence>
<dbReference type="OrthoDB" id="8446407at2"/>
<reference evidence="1 4" key="2">
    <citation type="submission" date="2019-07" db="EMBL/GenBank/DDBJ databases">
        <title>Whole genome shotgun sequence of Halomonas cupida NBRC 102219.</title>
        <authorList>
            <person name="Hosoyama A."/>
            <person name="Uohara A."/>
            <person name="Ohji S."/>
            <person name="Ichikawa N."/>
        </authorList>
    </citation>
    <scope>NUCLEOTIDE SEQUENCE [LARGE SCALE GENOMIC DNA]</scope>
    <source>
        <strain evidence="1 4">NBRC 102219</strain>
    </source>
</reference>
<dbReference type="Proteomes" id="UP000184123">
    <property type="component" value="Unassembled WGS sequence"/>
</dbReference>
<dbReference type="EMBL" id="FRCA01000007">
    <property type="protein sequence ID" value="SHM34008.1"/>
    <property type="molecule type" value="Genomic_DNA"/>
</dbReference>
<reference evidence="2 3" key="1">
    <citation type="submission" date="2016-11" db="EMBL/GenBank/DDBJ databases">
        <authorList>
            <person name="Jaros S."/>
            <person name="Januszkiewicz K."/>
            <person name="Wedrychowicz H."/>
        </authorList>
    </citation>
    <scope>NUCLEOTIDE SEQUENCE [LARGE SCALE GENOMIC DNA]</scope>
    <source>
        <strain evidence="2 3">DSM 4740</strain>
    </source>
</reference>
<gene>
    <name evidence="1" type="ORF">HCU01_19120</name>
    <name evidence="2" type="ORF">SAMN05660971_02751</name>
</gene>
<sequence length="324" mass="36956">MDNWLYTEVIKEDDLRVPTFARQSTINWMKALRFEIINEHGSSAKEQFESCVSHFKAAYPRKLAPLNNSYIFESLYSSLTGCLALQTSAKNASKESWVLPSAIVSWYYSVYFSVLSMLGSTGQSVDDNHASVYRAFGSNLCDQMPHPLNMKAVHVNNEKYNSLLPKYASASSFSLSKSFPENEDAAKGMILEYLSGNAKYYTWLAKERVLKRADYSDFRTKIAKEERNRQLPKTVAFMHCAFRYRGKANYRDGIYLTYGKASANETKAFLEDMKIVSQFAFIAALALAYRSPLNPEVAKFLEDIDKNLKGIDCIADEECFWRLL</sequence>
<dbReference type="Proteomes" id="UP000321726">
    <property type="component" value="Unassembled WGS sequence"/>
</dbReference>
<organism evidence="2 3">
    <name type="scientific">Halomonas cupida</name>
    <dbReference type="NCBI Taxonomy" id="44933"/>
    <lineage>
        <taxon>Bacteria</taxon>
        <taxon>Pseudomonadati</taxon>
        <taxon>Pseudomonadota</taxon>
        <taxon>Gammaproteobacteria</taxon>
        <taxon>Oceanospirillales</taxon>
        <taxon>Halomonadaceae</taxon>
        <taxon>Halomonas</taxon>
    </lineage>
</organism>
<proteinExistence type="predicted"/>
<protein>
    <recommendedName>
        <fullName evidence="5">YaaC-like Protein</fullName>
    </recommendedName>
</protein>
<dbReference type="RefSeq" id="WP_143166324.1">
    <property type="nucleotide sequence ID" value="NZ_BJXU01000070.1"/>
</dbReference>
<name>A0A1M7I025_9GAMM</name>
<evidence type="ECO:0000313" key="1">
    <source>
        <dbReference type="EMBL" id="GEN23963.1"/>
    </source>
</evidence>
<evidence type="ECO:0008006" key="5">
    <source>
        <dbReference type="Google" id="ProtNLM"/>
    </source>
</evidence>